<dbReference type="InterPro" id="IPR052146">
    <property type="entry name" value="HOT1"/>
</dbReference>
<dbReference type="PANTHER" id="PTHR37784:SF2">
    <property type="entry name" value="HIGH-OSMOLARITY-INDUCED TRANSCRIPTION PROTEIN 1"/>
    <property type="match status" value="1"/>
</dbReference>
<reference evidence="5" key="1">
    <citation type="submission" date="2010-07" db="EMBL/GenBank/DDBJ databases">
        <title>The genome sequence of Gaeumannomyces graminis var. tritici strain R3-111a-1.</title>
        <authorList>
            <consortium name="The Broad Institute Genome Sequencing Platform"/>
            <person name="Ma L.-J."/>
            <person name="Dead R."/>
            <person name="Young S."/>
            <person name="Zeng Q."/>
            <person name="Koehrsen M."/>
            <person name="Alvarado L."/>
            <person name="Berlin A."/>
            <person name="Chapman S.B."/>
            <person name="Chen Z."/>
            <person name="Freedman E."/>
            <person name="Gellesch M."/>
            <person name="Goldberg J."/>
            <person name="Griggs A."/>
            <person name="Gujja S."/>
            <person name="Heilman E.R."/>
            <person name="Heiman D."/>
            <person name="Hepburn T."/>
            <person name="Howarth C."/>
            <person name="Jen D."/>
            <person name="Larson L."/>
            <person name="Mehta T."/>
            <person name="Neiman D."/>
            <person name="Pearson M."/>
            <person name="Roberts A."/>
            <person name="Saif S."/>
            <person name="Shea T."/>
            <person name="Shenoy N."/>
            <person name="Sisk P."/>
            <person name="Stolte C."/>
            <person name="Sykes S."/>
            <person name="Walk T."/>
            <person name="White J."/>
            <person name="Yandava C."/>
            <person name="Haas B."/>
            <person name="Nusbaum C."/>
            <person name="Birren B."/>
        </authorList>
    </citation>
    <scope>NUCLEOTIDE SEQUENCE [LARGE SCALE GENOMIC DNA]</scope>
    <source>
        <strain evidence="5">R3-111a-1</strain>
    </source>
</reference>
<evidence type="ECO:0000313" key="5">
    <source>
        <dbReference type="Proteomes" id="UP000006039"/>
    </source>
</evidence>
<dbReference type="GO" id="GO:0060963">
    <property type="term" value="P:positive regulation of ribosomal protein gene transcription by RNA polymerase II"/>
    <property type="evidence" value="ECO:0007669"/>
    <property type="project" value="TreeGrafter"/>
</dbReference>
<evidence type="ECO:0000313" key="4">
    <source>
        <dbReference type="EnsemblFungi" id="EJT82120"/>
    </source>
</evidence>
<feature type="compositionally biased region" description="Pro residues" evidence="1">
    <location>
        <begin position="61"/>
        <end position="73"/>
    </location>
</feature>
<feature type="compositionally biased region" description="Basic and acidic residues" evidence="1">
    <location>
        <begin position="383"/>
        <end position="404"/>
    </location>
</feature>
<dbReference type="PANTHER" id="PTHR37784">
    <property type="entry name" value="PROTEIN MSN1"/>
    <property type="match status" value="1"/>
</dbReference>
<reference evidence="3" key="2">
    <citation type="submission" date="2010-07" db="EMBL/GenBank/DDBJ databases">
        <authorList>
            <consortium name="The Broad Institute Genome Sequencing Platform"/>
            <consortium name="Broad Institute Genome Sequencing Center for Infectious Disease"/>
            <person name="Ma L.-J."/>
            <person name="Dead R."/>
            <person name="Young S."/>
            <person name="Zeng Q."/>
            <person name="Koehrsen M."/>
            <person name="Alvarado L."/>
            <person name="Berlin A."/>
            <person name="Chapman S.B."/>
            <person name="Chen Z."/>
            <person name="Freedman E."/>
            <person name="Gellesch M."/>
            <person name="Goldberg J."/>
            <person name="Griggs A."/>
            <person name="Gujja S."/>
            <person name="Heilman E.R."/>
            <person name="Heiman D."/>
            <person name="Hepburn T."/>
            <person name="Howarth C."/>
            <person name="Jen D."/>
            <person name="Larson L."/>
            <person name="Mehta T."/>
            <person name="Neiman D."/>
            <person name="Pearson M."/>
            <person name="Roberts A."/>
            <person name="Saif S."/>
            <person name="Shea T."/>
            <person name="Shenoy N."/>
            <person name="Sisk P."/>
            <person name="Stolte C."/>
            <person name="Sykes S."/>
            <person name="Walk T."/>
            <person name="White J."/>
            <person name="Yandava C."/>
            <person name="Haas B."/>
            <person name="Nusbaum C."/>
            <person name="Birren B."/>
        </authorList>
    </citation>
    <scope>NUCLEOTIDE SEQUENCE</scope>
    <source>
        <strain evidence="3">R3-111a-1</strain>
    </source>
</reference>
<reference evidence="4" key="4">
    <citation type="journal article" date="2015" name="G3 (Bethesda)">
        <title>Genome sequences of three phytopathogenic species of the Magnaporthaceae family of fungi.</title>
        <authorList>
            <person name="Okagaki L.H."/>
            <person name="Nunes C.C."/>
            <person name="Sailsbery J."/>
            <person name="Clay B."/>
            <person name="Brown D."/>
            <person name="John T."/>
            <person name="Oh Y."/>
            <person name="Young N."/>
            <person name="Fitzgerald M."/>
            <person name="Haas B.J."/>
            <person name="Zeng Q."/>
            <person name="Young S."/>
            <person name="Adiconis X."/>
            <person name="Fan L."/>
            <person name="Levin J.Z."/>
            <person name="Mitchell T.K."/>
            <person name="Okubara P.A."/>
            <person name="Farman M.L."/>
            <person name="Kohn L.M."/>
            <person name="Birren B."/>
            <person name="Ma L.-J."/>
            <person name="Dean R.A."/>
        </authorList>
    </citation>
    <scope>NUCLEOTIDE SEQUENCE</scope>
    <source>
        <strain evidence="4">R3-111a-1</strain>
    </source>
</reference>
<dbReference type="eggNOG" id="ENOG502SSBX">
    <property type="taxonomic scope" value="Eukaryota"/>
</dbReference>
<reference evidence="4" key="5">
    <citation type="submission" date="2018-04" db="UniProtKB">
        <authorList>
            <consortium name="EnsemblFungi"/>
        </authorList>
    </citation>
    <scope>IDENTIFICATION</scope>
    <source>
        <strain evidence="4">R3-111a-1</strain>
    </source>
</reference>
<dbReference type="HOGENOM" id="CLU_657282_0_0_1"/>
<dbReference type="STRING" id="644352.J3NLE5"/>
<keyword evidence="5" id="KW-1185">Reference proteome</keyword>
<dbReference type="EnsemblFungi" id="EJT82120">
    <property type="protein sequence ID" value="EJT82120"/>
    <property type="gene ID" value="GGTG_02094"/>
</dbReference>
<dbReference type="EMBL" id="GL385395">
    <property type="protein sequence ID" value="EJT82120.1"/>
    <property type="molecule type" value="Genomic_DNA"/>
</dbReference>
<dbReference type="RefSeq" id="XP_009218129.1">
    <property type="nucleotide sequence ID" value="XM_009219865.1"/>
</dbReference>
<reference evidence="3" key="3">
    <citation type="submission" date="2010-09" db="EMBL/GenBank/DDBJ databases">
        <title>Annotation of Gaeumannomyces graminis var. tritici R3-111a-1.</title>
        <authorList>
            <consortium name="The Broad Institute Genome Sequencing Platform"/>
            <person name="Ma L.-J."/>
            <person name="Dead R."/>
            <person name="Young S.K."/>
            <person name="Zeng Q."/>
            <person name="Gargeya S."/>
            <person name="Fitzgerald M."/>
            <person name="Haas B."/>
            <person name="Abouelleil A."/>
            <person name="Alvarado L."/>
            <person name="Arachchi H.M."/>
            <person name="Berlin A."/>
            <person name="Brown A."/>
            <person name="Chapman S.B."/>
            <person name="Chen Z."/>
            <person name="Dunbar C."/>
            <person name="Freedman E."/>
            <person name="Gearin G."/>
            <person name="Gellesch M."/>
            <person name="Goldberg J."/>
            <person name="Griggs A."/>
            <person name="Gujja S."/>
            <person name="Heiman D."/>
            <person name="Howarth C."/>
            <person name="Larson L."/>
            <person name="Lui A."/>
            <person name="MacDonald P.J.P."/>
            <person name="Mehta T."/>
            <person name="Montmayeur A."/>
            <person name="Murphy C."/>
            <person name="Neiman D."/>
            <person name="Pearson M."/>
            <person name="Priest M."/>
            <person name="Roberts A."/>
            <person name="Saif S."/>
            <person name="Shea T."/>
            <person name="Shenoy N."/>
            <person name="Sisk P."/>
            <person name="Stolte C."/>
            <person name="Sykes S."/>
            <person name="Yandava C."/>
            <person name="Wortman J."/>
            <person name="Nusbaum C."/>
            <person name="Birren B."/>
        </authorList>
    </citation>
    <scope>NUCLEOTIDE SEQUENCE</scope>
    <source>
        <strain evidence="3">R3-111a-1</strain>
    </source>
</reference>
<name>J3NLE5_GAET3</name>
<protein>
    <recommendedName>
        <fullName evidence="2">Transcription activator GCR1-like domain-containing protein</fullName>
    </recommendedName>
</protein>
<dbReference type="GeneID" id="20342552"/>
<dbReference type="GO" id="GO:0000978">
    <property type="term" value="F:RNA polymerase II cis-regulatory region sequence-specific DNA binding"/>
    <property type="evidence" value="ECO:0007669"/>
    <property type="project" value="TreeGrafter"/>
</dbReference>
<dbReference type="InterPro" id="IPR022210">
    <property type="entry name" value="TF_GCR1-like"/>
</dbReference>
<dbReference type="Proteomes" id="UP000006039">
    <property type="component" value="Unassembled WGS sequence"/>
</dbReference>
<dbReference type="VEuPathDB" id="FungiDB:GGTG_02094"/>
<feature type="domain" description="Transcription activator GCR1-like" evidence="2">
    <location>
        <begin position="293"/>
        <end position="366"/>
    </location>
</feature>
<organism evidence="3">
    <name type="scientific">Gaeumannomyces tritici (strain R3-111a-1)</name>
    <name type="common">Wheat and barley take-all root rot fungus</name>
    <name type="synonym">Gaeumannomyces graminis var. tritici</name>
    <dbReference type="NCBI Taxonomy" id="644352"/>
    <lineage>
        <taxon>Eukaryota</taxon>
        <taxon>Fungi</taxon>
        <taxon>Dikarya</taxon>
        <taxon>Ascomycota</taxon>
        <taxon>Pezizomycotina</taxon>
        <taxon>Sordariomycetes</taxon>
        <taxon>Sordariomycetidae</taxon>
        <taxon>Magnaporthales</taxon>
        <taxon>Magnaporthaceae</taxon>
        <taxon>Gaeumannomyces</taxon>
    </lineage>
</organism>
<gene>
    <name evidence="4" type="primary">20342552</name>
    <name evidence="3" type="ORF">GGTG_02094</name>
</gene>
<feature type="region of interest" description="Disordered" evidence="1">
    <location>
        <begin position="1"/>
        <end position="91"/>
    </location>
</feature>
<evidence type="ECO:0000313" key="3">
    <source>
        <dbReference type="EMBL" id="EJT82120.1"/>
    </source>
</evidence>
<feature type="compositionally biased region" description="Polar residues" evidence="1">
    <location>
        <begin position="41"/>
        <end position="56"/>
    </location>
</feature>
<dbReference type="OrthoDB" id="428577at2759"/>
<feature type="region of interest" description="Disordered" evidence="1">
    <location>
        <begin position="227"/>
        <end position="266"/>
    </location>
</feature>
<sequence>MAEATKRPASVLDEDDSSSDVEQQPAKRHRAASIDAAIMGATTTASDNDANGSSRSGPCPQLQPQPQPRPLLPPQAGQAQRSTHSSDTDILPEDRLRAMDSGELVGIVYKTHAALKVVSNQYQDVARQLNEVKACLSVFLSGGAAAFGNASLYMQRLLTSAPAPALNLSEHHGLPGLPLTRPADRMQHSFGAPHAQPPPRAMSFSTASATEVAAAAVAAVAAASSSAAASPTPGPGMEWSTPPPPLPAQPPAQAPAPATHQPFRRINSPERTALKLDFPPELGGMPRVIAYSKLDTVGEIWQEYKYGLDGVMAIEAIEKSWGSRWRPDAKGRTWFSRRKIIWDKIREYMHDGLDEEAAVAAVEAKRATRTIHHLLAVLSKERKETKREWKKNAAEATAEKRKAQETAPRAAPSGASPQ</sequence>
<dbReference type="GO" id="GO:0000981">
    <property type="term" value="F:DNA-binding transcription factor activity, RNA polymerase II-specific"/>
    <property type="evidence" value="ECO:0007669"/>
    <property type="project" value="TreeGrafter"/>
</dbReference>
<dbReference type="Pfam" id="PF12550">
    <property type="entry name" value="GCR1_C"/>
    <property type="match status" value="1"/>
</dbReference>
<feature type="compositionally biased region" description="Pro residues" evidence="1">
    <location>
        <begin position="241"/>
        <end position="254"/>
    </location>
</feature>
<feature type="region of interest" description="Disordered" evidence="1">
    <location>
        <begin position="383"/>
        <end position="418"/>
    </location>
</feature>
<evidence type="ECO:0000259" key="2">
    <source>
        <dbReference type="Pfam" id="PF12550"/>
    </source>
</evidence>
<proteinExistence type="predicted"/>
<accession>J3NLE5</accession>
<evidence type="ECO:0000256" key="1">
    <source>
        <dbReference type="SAM" id="MobiDB-lite"/>
    </source>
</evidence>
<dbReference type="AlphaFoldDB" id="J3NLE5"/>